<dbReference type="PROSITE" id="PS51352">
    <property type="entry name" value="THIOREDOXIN_2"/>
    <property type="match status" value="1"/>
</dbReference>
<dbReference type="EMBL" id="FQWF01000012">
    <property type="protein sequence ID" value="SHG98362.1"/>
    <property type="molecule type" value="Genomic_DNA"/>
</dbReference>
<dbReference type="RefSeq" id="WP_170857239.1">
    <property type="nucleotide sequence ID" value="NZ_FQWF01000012.1"/>
</dbReference>
<dbReference type="CDD" id="cd02966">
    <property type="entry name" value="TlpA_like_family"/>
    <property type="match status" value="1"/>
</dbReference>
<dbReference type="InterPro" id="IPR050553">
    <property type="entry name" value="Thioredoxin_ResA/DsbE_sf"/>
</dbReference>
<evidence type="ECO:0000313" key="7">
    <source>
        <dbReference type="EMBL" id="SHG98362.1"/>
    </source>
</evidence>
<dbReference type="PROSITE" id="PS00194">
    <property type="entry name" value="THIOREDOXIN_1"/>
    <property type="match status" value="1"/>
</dbReference>
<dbReference type="Gene3D" id="3.40.30.10">
    <property type="entry name" value="Glutaredoxin"/>
    <property type="match status" value="1"/>
</dbReference>
<dbReference type="InterPro" id="IPR000866">
    <property type="entry name" value="AhpC/TSA"/>
</dbReference>
<keyword evidence="4" id="KW-0676">Redox-active center</keyword>
<dbReference type="GO" id="GO:0017004">
    <property type="term" value="P:cytochrome complex assembly"/>
    <property type="evidence" value="ECO:0007669"/>
    <property type="project" value="UniProtKB-KW"/>
</dbReference>
<dbReference type="Proteomes" id="UP000184020">
    <property type="component" value="Unassembled WGS sequence"/>
</dbReference>
<dbReference type="InterPro" id="IPR036249">
    <property type="entry name" value="Thioredoxin-like_sf"/>
</dbReference>
<dbReference type="InterPro" id="IPR017937">
    <property type="entry name" value="Thioredoxin_CS"/>
</dbReference>
<feature type="signal peptide" evidence="5">
    <location>
        <begin position="1"/>
        <end position="19"/>
    </location>
</feature>
<comment type="subcellular location">
    <subcellularLocation>
        <location evidence="1">Cell envelope</location>
    </subcellularLocation>
</comment>
<organism evidence="7 8">
    <name type="scientific">Flavobacterium micromati</name>
    <dbReference type="NCBI Taxonomy" id="229205"/>
    <lineage>
        <taxon>Bacteria</taxon>
        <taxon>Pseudomonadati</taxon>
        <taxon>Bacteroidota</taxon>
        <taxon>Flavobacteriia</taxon>
        <taxon>Flavobacteriales</taxon>
        <taxon>Flavobacteriaceae</taxon>
        <taxon>Flavobacterium</taxon>
    </lineage>
</organism>
<keyword evidence="5" id="KW-0732">Signal</keyword>
<sequence length="361" mass="40516">MKKTIIITMLVLNCVTILAQKSFFYNLTATLPTNTEVTKLYIAYEIAGVKYKDSLDFTKKQLQLNKILAQPVAASIATNKKTITPLSVMLANNTVSVMIASDTIFINKSTLQDDFSYLTKNDRIRPTYFPLYGELTAKNDTVGLNKLGVIFEDLKKDDIKTSFDYFKANKTSILSLFSFNRFTTFFADYSKVANDFALLPSWAKNSPDGKNIAAKIEGAKSAQVNTPAKKFTQQSSTGQKISSDTFEGKYILLDFWASWCAPCRKEHPNLIKIYEAFKDKNFEIISVSVDSENDNWLTAIAKDKLTWTQLSDLKGQQNDIAVKYGVQSIPTNFLIDQKGIIIDKNLTGEALIDRLIELLGN</sequence>
<evidence type="ECO:0000259" key="6">
    <source>
        <dbReference type="PROSITE" id="PS51352"/>
    </source>
</evidence>
<keyword evidence="3" id="KW-1015">Disulfide bond</keyword>
<dbReference type="PANTHER" id="PTHR42852:SF6">
    <property type="entry name" value="THIOL:DISULFIDE INTERCHANGE PROTEIN DSBE"/>
    <property type="match status" value="1"/>
</dbReference>
<evidence type="ECO:0000256" key="5">
    <source>
        <dbReference type="SAM" id="SignalP"/>
    </source>
</evidence>
<dbReference type="Pfam" id="PF00578">
    <property type="entry name" value="AhpC-TSA"/>
    <property type="match status" value="1"/>
</dbReference>
<gene>
    <name evidence="7" type="ORF">SAMN05444372_112112</name>
</gene>
<evidence type="ECO:0000313" key="8">
    <source>
        <dbReference type="Proteomes" id="UP000184020"/>
    </source>
</evidence>
<evidence type="ECO:0000256" key="3">
    <source>
        <dbReference type="ARBA" id="ARBA00023157"/>
    </source>
</evidence>
<evidence type="ECO:0000256" key="1">
    <source>
        <dbReference type="ARBA" id="ARBA00004196"/>
    </source>
</evidence>
<proteinExistence type="predicted"/>
<name>A0A1M5P9D4_9FLAO</name>
<dbReference type="GO" id="GO:0030313">
    <property type="term" value="C:cell envelope"/>
    <property type="evidence" value="ECO:0007669"/>
    <property type="project" value="UniProtKB-SubCell"/>
</dbReference>
<reference evidence="8" key="1">
    <citation type="submission" date="2016-11" db="EMBL/GenBank/DDBJ databases">
        <authorList>
            <person name="Varghese N."/>
            <person name="Submissions S."/>
        </authorList>
    </citation>
    <scope>NUCLEOTIDE SEQUENCE [LARGE SCALE GENOMIC DNA]</scope>
    <source>
        <strain evidence="8">DSM 17659</strain>
    </source>
</reference>
<dbReference type="SUPFAM" id="SSF52833">
    <property type="entry name" value="Thioredoxin-like"/>
    <property type="match status" value="1"/>
</dbReference>
<dbReference type="AlphaFoldDB" id="A0A1M5P9D4"/>
<feature type="chain" id="PRO_5009912874" evidence="5">
    <location>
        <begin position="20"/>
        <end position="361"/>
    </location>
</feature>
<dbReference type="GO" id="GO:0016209">
    <property type="term" value="F:antioxidant activity"/>
    <property type="evidence" value="ECO:0007669"/>
    <property type="project" value="InterPro"/>
</dbReference>
<evidence type="ECO:0000256" key="2">
    <source>
        <dbReference type="ARBA" id="ARBA00022748"/>
    </source>
</evidence>
<dbReference type="PANTHER" id="PTHR42852">
    <property type="entry name" value="THIOL:DISULFIDE INTERCHANGE PROTEIN DSBE"/>
    <property type="match status" value="1"/>
</dbReference>
<dbReference type="InterPro" id="IPR013766">
    <property type="entry name" value="Thioredoxin_domain"/>
</dbReference>
<protein>
    <submittedName>
        <fullName evidence="7">Peroxiredoxin</fullName>
    </submittedName>
</protein>
<accession>A0A1M5P9D4</accession>
<keyword evidence="8" id="KW-1185">Reference proteome</keyword>
<dbReference type="GO" id="GO:0016491">
    <property type="term" value="F:oxidoreductase activity"/>
    <property type="evidence" value="ECO:0007669"/>
    <property type="project" value="InterPro"/>
</dbReference>
<keyword evidence="2" id="KW-0201">Cytochrome c-type biogenesis</keyword>
<dbReference type="STRING" id="229205.SAMN05444372_112112"/>
<feature type="domain" description="Thioredoxin" evidence="6">
    <location>
        <begin position="222"/>
        <end position="361"/>
    </location>
</feature>
<evidence type="ECO:0000256" key="4">
    <source>
        <dbReference type="ARBA" id="ARBA00023284"/>
    </source>
</evidence>